<sequence>MTRGGQTGLAPAVGSGWAVRPSQSKASVSIATELPLTRMLEIAQLAARRVDDTKARIQVGERGAVRMELLVRDLVKGEDEELMRFEVAVERAAGRTTARSTILTYTVKDGGIGGLVPVVHRKLAGFSAYENFMKVYGQLAEAEDRGAWVSHNSGK</sequence>
<accession>A0ABT7SJY9</accession>
<dbReference type="RefSeq" id="WP_289456500.1">
    <property type="nucleotide sequence ID" value="NZ_JAUCGQ010000003.1"/>
</dbReference>
<evidence type="ECO:0008006" key="3">
    <source>
        <dbReference type="Google" id="ProtNLM"/>
    </source>
</evidence>
<protein>
    <recommendedName>
        <fullName evidence="3">Polyketide cyclase / dehydrase and lipid transport</fullName>
    </recommendedName>
</protein>
<evidence type="ECO:0000313" key="1">
    <source>
        <dbReference type="EMBL" id="MDM7856339.1"/>
    </source>
</evidence>
<gene>
    <name evidence="1" type="ORF">QRT04_15480</name>
</gene>
<reference evidence="1 2" key="1">
    <citation type="submission" date="2023-06" db="EMBL/GenBank/DDBJ databases">
        <title>Cellulomonas sp. MW4 Whole genome sequence.</title>
        <authorList>
            <person name="Park S."/>
        </authorList>
    </citation>
    <scope>NUCLEOTIDE SEQUENCE [LARGE SCALE GENOMIC DNA]</scope>
    <source>
        <strain evidence="1 2">MW4</strain>
    </source>
</reference>
<dbReference type="Proteomes" id="UP001529338">
    <property type="component" value="Unassembled WGS sequence"/>
</dbReference>
<keyword evidence="2" id="KW-1185">Reference proteome</keyword>
<dbReference type="EMBL" id="JAUCGQ010000003">
    <property type="protein sequence ID" value="MDM7856339.1"/>
    <property type="molecule type" value="Genomic_DNA"/>
</dbReference>
<proteinExistence type="predicted"/>
<comment type="caution">
    <text evidence="1">The sequence shown here is derived from an EMBL/GenBank/DDBJ whole genome shotgun (WGS) entry which is preliminary data.</text>
</comment>
<organism evidence="1 2">
    <name type="scientific">Cellulomonas alba</name>
    <dbReference type="NCBI Taxonomy" id="3053467"/>
    <lineage>
        <taxon>Bacteria</taxon>
        <taxon>Bacillati</taxon>
        <taxon>Actinomycetota</taxon>
        <taxon>Actinomycetes</taxon>
        <taxon>Micrococcales</taxon>
        <taxon>Cellulomonadaceae</taxon>
        <taxon>Cellulomonas</taxon>
    </lineage>
</organism>
<name>A0ABT7SJY9_9CELL</name>
<evidence type="ECO:0000313" key="2">
    <source>
        <dbReference type="Proteomes" id="UP001529338"/>
    </source>
</evidence>